<dbReference type="InParanoid" id="G0ND10"/>
<protein>
    <submittedName>
        <fullName evidence="2">Uncharacterized protein</fullName>
    </submittedName>
</protein>
<dbReference type="AlphaFoldDB" id="G0ND10"/>
<feature type="region of interest" description="Disordered" evidence="1">
    <location>
        <begin position="57"/>
        <end position="133"/>
    </location>
</feature>
<sequence length="219" mass="25554">MDNYLAGSVYTSGFIDDFSEFSFTDNILFGIVCGTLIRRCTQVMWWLTRPAILVQQPSDRGEPERSPQEEEPEVRKEEVEEIGEETERTGKELEARRMEREAVEERMTAIEEEEEGTEAQENSALQSSSHEDPLEEISLEEIEQQIVHTQQSILFSKQLQKEHREFEMHFMRNPYHWIGEIWNMQHVQQVCQGIGGKNSDPVVLCTFCFFMNHLSTMPC</sequence>
<dbReference type="EMBL" id="GL379865">
    <property type="protein sequence ID" value="EGT57803.1"/>
    <property type="molecule type" value="Genomic_DNA"/>
</dbReference>
<organism evidence="3">
    <name type="scientific">Caenorhabditis brenneri</name>
    <name type="common">Nematode worm</name>
    <dbReference type="NCBI Taxonomy" id="135651"/>
    <lineage>
        <taxon>Eukaryota</taxon>
        <taxon>Metazoa</taxon>
        <taxon>Ecdysozoa</taxon>
        <taxon>Nematoda</taxon>
        <taxon>Chromadorea</taxon>
        <taxon>Rhabditida</taxon>
        <taxon>Rhabditina</taxon>
        <taxon>Rhabditomorpha</taxon>
        <taxon>Rhabditoidea</taxon>
        <taxon>Rhabditidae</taxon>
        <taxon>Peloderinae</taxon>
        <taxon>Caenorhabditis</taxon>
    </lineage>
</organism>
<reference evidence="3" key="1">
    <citation type="submission" date="2011-07" db="EMBL/GenBank/DDBJ databases">
        <authorList>
            <consortium name="Caenorhabditis brenneri Sequencing and Analysis Consortium"/>
            <person name="Wilson R.K."/>
        </authorList>
    </citation>
    <scope>NUCLEOTIDE SEQUENCE [LARGE SCALE GENOMIC DNA]</scope>
    <source>
        <strain evidence="3">PB2801</strain>
    </source>
</reference>
<dbReference type="Proteomes" id="UP000008068">
    <property type="component" value="Unassembled WGS sequence"/>
</dbReference>
<name>G0ND10_CAEBE</name>
<proteinExistence type="predicted"/>
<evidence type="ECO:0000313" key="2">
    <source>
        <dbReference type="EMBL" id="EGT57803.1"/>
    </source>
</evidence>
<gene>
    <name evidence="2" type="ORF">CAEBREN_17965</name>
</gene>
<evidence type="ECO:0000256" key="1">
    <source>
        <dbReference type="SAM" id="MobiDB-lite"/>
    </source>
</evidence>
<feature type="compositionally biased region" description="Basic and acidic residues" evidence="1">
    <location>
        <begin position="59"/>
        <end position="78"/>
    </location>
</feature>
<feature type="compositionally biased region" description="Basic and acidic residues" evidence="1">
    <location>
        <begin position="85"/>
        <end position="109"/>
    </location>
</feature>
<dbReference type="HOGENOM" id="CLU_1262526_0_0_1"/>
<keyword evidence="3" id="KW-1185">Reference proteome</keyword>
<evidence type="ECO:0000313" key="3">
    <source>
        <dbReference type="Proteomes" id="UP000008068"/>
    </source>
</evidence>
<accession>G0ND10</accession>